<name>A0A443S3C4_9ACAR</name>
<keyword evidence="2" id="KW-1185">Reference proteome</keyword>
<sequence length="190" mass="22266">MNSVEYVTVPEFESAYEFPISENVEKVAKDTIKWADELGILKEYNNYEPSMNMLYYFPTMPLVSFEKELIFSKAILVVFLMDDICDASTLNQSFDRIYSIYQSSSRVFSGTYIEPDSGETNDPLEKAVVHLFTEGMKLTDTETLRRFRLALKYTYAAVKMELKIKRRRKEIYVNDYEVCSSIYRVVKDIF</sequence>
<evidence type="ECO:0000313" key="1">
    <source>
        <dbReference type="EMBL" id="RWS22032.1"/>
    </source>
</evidence>
<evidence type="ECO:0008006" key="3">
    <source>
        <dbReference type="Google" id="ProtNLM"/>
    </source>
</evidence>
<proteinExistence type="predicted"/>
<accession>A0A443S3C4</accession>
<dbReference type="VEuPathDB" id="VectorBase:LDEU010008"/>
<evidence type="ECO:0000313" key="2">
    <source>
        <dbReference type="Proteomes" id="UP000288716"/>
    </source>
</evidence>
<dbReference type="InterPro" id="IPR008949">
    <property type="entry name" value="Isoprenoid_synthase_dom_sf"/>
</dbReference>
<gene>
    <name evidence="1" type="ORF">B4U80_11719</name>
</gene>
<comment type="caution">
    <text evidence="1">The sequence shown here is derived from an EMBL/GenBank/DDBJ whole genome shotgun (WGS) entry which is preliminary data.</text>
</comment>
<dbReference type="EMBL" id="NCKV01010040">
    <property type="protein sequence ID" value="RWS22032.1"/>
    <property type="molecule type" value="Genomic_DNA"/>
</dbReference>
<protein>
    <recommendedName>
        <fullName evidence="3">Terpenoid synthase</fullName>
    </recommendedName>
</protein>
<dbReference type="Proteomes" id="UP000288716">
    <property type="component" value="Unassembled WGS sequence"/>
</dbReference>
<organism evidence="1 2">
    <name type="scientific">Leptotrombidium deliense</name>
    <dbReference type="NCBI Taxonomy" id="299467"/>
    <lineage>
        <taxon>Eukaryota</taxon>
        <taxon>Metazoa</taxon>
        <taxon>Ecdysozoa</taxon>
        <taxon>Arthropoda</taxon>
        <taxon>Chelicerata</taxon>
        <taxon>Arachnida</taxon>
        <taxon>Acari</taxon>
        <taxon>Acariformes</taxon>
        <taxon>Trombidiformes</taxon>
        <taxon>Prostigmata</taxon>
        <taxon>Anystina</taxon>
        <taxon>Parasitengona</taxon>
        <taxon>Trombiculoidea</taxon>
        <taxon>Trombiculidae</taxon>
        <taxon>Leptotrombidium</taxon>
    </lineage>
</organism>
<dbReference type="AlphaFoldDB" id="A0A443S3C4"/>
<dbReference type="Gene3D" id="1.10.600.10">
    <property type="entry name" value="Farnesyl Diphosphate Synthase"/>
    <property type="match status" value="1"/>
</dbReference>
<reference evidence="1 2" key="1">
    <citation type="journal article" date="2018" name="Gigascience">
        <title>Genomes of trombidid mites reveal novel predicted allergens and laterally-transferred genes associated with secondary metabolism.</title>
        <authorList>
            <person name="Dong X."/>
            <person name="Chaisiri K."/>
            <person name="Xia D."/>
            <person name="Armstrong S.D."/>
            <person name="Fang Y."/>
            <person name="Donnelly M.J."/>
            <person name="Kadowaki T."/>
            <person name="McGarry J.W."/>
            <person name="Darby A.C."/>
            <person name="Makepeace B.L."/>
        </authorList>
    </citation>
    <scope>NUCLEOTIDE SEQUENCE [LARGE SCALE GENOMIC DNA]</scope>
    <source>
        <strain evidence="1">UoL-UT</strain>
    </source>
</reference>
<dbReference type="SUPFAM" id="SSF48576">
    <property type="entry name" value="Terpenoid synthases"/>
    <property type="match status" value="1"/>
</dbReference>